<dbReference type="Gene3D" id="3.90.1440.10">
    <property type="entry name" value="SecA, preprotein cross-linking domain"/>
    <property type="match status" value="1"/>
</dbReference>
<keyword evidence="3" id="KW-0963">Cytoplasm</keyword>
<evidence type="ECO:0000259" key="11">
    <source>
        <dbReference type="PROSITE" id="PS51192"/>
    </source>
</evidence>
<feature type="domain" description="SecA family profile" evidence="13">
    <location>
        <begin position="404"/>
        <end position="1003"/>
    </location>
</feature>
<evidence type="ECO:0000256" key="10">
    <source>
        <dbReference type="ARBA" id="ARBA00023136"/>
    </source>
</evidence>
<dbReference type="RefSeq" id="WP_094091804.1">
    <property type="nucleotide sequence ID" value="NZ_CP016397.1"/>
</dbReference>
<dbReference type="Pfam" id="PF21090">
    <property type="entry name" value="P-loop_SecA"/>
    <property type="match status" value="1"/>
</dbReference>
<evidence type="ECO:0000256" key="7">
    <source>
        <dbReference type="ARBA" id="ARBA00022927"/>
    </source>
</evidence>
<dbReference type="InterPro" id="IPR000185">
    <property type="entry name" value="SecA"/>
</dbReference>
<dbReference type="Gene3D" id="3.40.50.300">
    <property type="entry name" value="P-loop containing nucleotide triphosphate hydrolases"/>
    <property type="match status" value="2"/>
</dbReference>
<reference evidence="14 15" key="1">
    <citation type="submission" date="2016-07" db="EMBL/GenBank/DDBJ databases">
        <authorList>
            <person name="Hassler H."/>
        </authorList>
    </citation>
    <scope>NUCLEOTIDE SEQUENCE [LARGE SCALE GENOMIC DNA]</scope>
    <source>
        <strain evidence="14 15">CDC-D5610</strain>
    </source>
</reference>
<feature type="domain" description="Helicase ATP-binding" evidence="11">
    <location>
        <begin position="495"/>
        <end position="664"/>
    </location>
</feature>
<organism evidence="14 15">
    <name type="scientific">Legionella clemsonensis</name>
    <dbReference type="NCBI Taxonomy" id="1867846"/>
    <lineage>
        <taxon>Bacteria</taxon>
        <taxon>Pseudomonadati</taxon>
        <taxon>Pseudomonadota</taxon>
        <taxon>Gammaproteobacteria</taxon>
        <taxon>Legionellales</taxon>
        <taxon>Legionellaceae</taxon>
        <taxon>Legionella</taxon>
    </lineage>
</organism>
<keyword evidence="8" id="KW-1278">Translocase</keyword>
<sequence>MFRHKTTQLIVDTDAWIAEITKIDAGLTKDTVLVQKLQTIFKKLTFNAGDLFLEGLEQAQEKSAYLSTWVKFLEKFTDNYNEEFSDIHQLFLKQYPWSFLNNPSFFGLIETLLKPEMKKLWPWFVHYFDPKLAVPIDQKVLEENIQLFQKFVDTCIKFKVTNTVSAPIVHDAVSFHLQGKNYIERCIHALEKSTQKETQAQLLHLLPNSNLIEQAFAKKLPLICSAMVHYNTVTVPSLTGLMSTFDYSSYKTKAMAYLSATGKMNFLDCFNFFNELDRVKSTKLDQDEKLLLAKAFTQYAQQQINPTDTDALIYWAREIKEVLGESHFTKLFEAPVQTNADLNDYISVCQLLIDLADEVDTEELLTNQAGNLPGLIRTLQTKQNECLLKKYPEKNLDDVLADFKNQSEFVKFPLSTAEIEQLRKDYIAIQDLAKDFVFMDPIQLQREAKACGEALKNSDDPASKLKLVAIIREMMRREFNLYPYNTQILSLLSLINSPKDMKGRIGQIRTGEGKSMIVAMLSAYMGSQGKTVDVITSSRYLAIRDQKKYHDFYAALGITSSHICYDQPEKKHFDGQILYSTNYDAEFSILRDTFFQQDLRYTTLNGKLVKRPFDVAIVDEVDNLFIDAALNSARLAIPAPELSAWIYEPVLKFVQNRGEALTKEAPDVLKQLRSLLESYQDGKFKQQVDTFSDKQLSTWMYSAYQAQFKKKLGKDYVIKPHPRMTAQGETMVPQVMIVDHKNTGRVMTDSRWGKGVHEFLEVKHGLQPKDESATLAAISHPAFFDYYKAIYGLTGTIGELQEREEIKKVYHIDTFDVPPHFPSQRKKNTPQCLATREAYHQAILDSIQAATKQGQPALTLFASIADSAEFSEFLRQRGVKHQLLNEVQREHEDYIIDRAGSPGTITIATNIAGRGADIILPPESKKAGGLHLVLGFYPANKRVEDQGEGRAGRQGQPGTCSMILHCEDEQIKKLIKEESERLALCNDPNFIDKLDKLRSQHIARESSQRIFQSKLEFIHYTILKQFGEIFECFSKSLPNIPLDLVASACSSIQKIPTSPAVSFAANPMLELLQKNAQYLLNQQLSGLAVGWKTFFLPHALNCYLIHVQQKWAKFFSKLDDQRSTQESIYLSDYQFDTQKEFAAFMNTTMREDLENPSAGFVRFLSQLFDVDLSQNLSKEYMVTQSNSFEEWYKKILPDSVGTNLIKIGIFEPGCNQSIVNSQSKQNLVI</sequence>
<dbReference type="PROSITE" id="PS51194">
    <property type="entry name" value="HELICASE_CTER"/>
    <property type="match status" value="1"/>
</dbReference>
<dbReference type="AlphaFoldDB" id="A0A222P5B6"/>
<dbReference type="GO" id="GO:0005524">
    <property type="term" value="F:ATP binding"/>
    <property type="evidence" value="ECO:0007669"/>
    <property type="project" value="UniProtKB-KW"/>
</dbReference>
<evidence type="ECO:0000256" key="8">
    <source>
        <dbReference type="ARBA" id="ARBA00022967"/>
    </source>
</evidence>
<dbReference type="InterPro" id="IPR036670">
    <property type="entry name" value="SecA_X-link_sf"/>
</dbReference>
<dbReference type="OrthoDB" id="5641631at2"/>
<dbReference type="PANTHER" id="PTHR30612">
    <property type="entry name" value="SECA INNER MEMBRANE COMPONENT OF SEC PROTEIN SECRETION SYSTEM"/>
    <property type="match status" value="1"/>
</dbReference>
<evidence type="ECO:0000259" key="13">
    <source>
        <dbReference type="PROSITE" id="PS51196"/>
    </source>
</evidence>
<keyword evidence="7" id="KW-0653">Protein transport</keyword>
<keyword evidence="2" id="KW-1003">Cell membrane</keyword>
<dbReference type="PROSITE" id="PS51192">
    <property type="entry name" value="HELICASE_ATP_BIND_1"/>
    <property type="match status" value="1"/>
</dbReference>
<dbReference type="SUPFAM" id="SSF81767">
    <property type="entry name" value="Pre-protein crosslinking domain of SecA"/>
    <property type="match status" value="1"/>
</dbReference>
<evidence type="ECO:0000256" key="6">
    <source>
        <dbReference type="ARBA" id="ARBA00022840"/>
    </source>
</evidence>
<dbReference type="InterPro" id="IPR027417">
    <property type="entry name" value="P-loop_NTPase"/>
</dbReference>
<dbReference type="PANTHER" id="PTHR30612:SF0">
    <property type="entry name" value="CHLOROPLAST PROTEIN-TRANSPORTING ATPASE"/>
    <property type="match status" value="1"/>
</dbReference>
<evidence type="ECO:0000256" key="5">
    <source>
        <dbReference type="ARBA" id="ARBA00022741"/>
    </source>
</evidence>
<dbReference type="InterPro" id="IPR014018">
    <property type="entry name" value="SecA_motor_DEAD"/>
</dbReference>
<proteinExistence type="predicted"/>
<evidence type="ECO:0000256" key="3">
    <source>
        <dbReference type="ARBA" id="ARBA00022490"/>
    </source>
</evidence>
<dbReference type="PROSITE" id="PS51196">
    <property type="entry name" value="SECA_MOTOR_DEAD"/>
    <property type="match status" value="1"/>
</dbReference>
<dbReference type="KEGG" id="lcd:clem_12360"/>
<keyword evidence="15" id="KW-1185">Reference proteome</keyword>
<evidence type="ECO:0000256" key="1">
    <source>
        <dbReference type="ARBA" id="ARBA00022448"/>
    </source>
</evidence>
<keyword evidence="1" id="KW-0813">Transport</keyword>
<keyword evidence="6" id="KW-0067">ATP-binding</keyword>
<evidence type="ECO:0000256" key="9">
    <source>
        <dbReference type="ARBA" id="ARBA00023010"/>
    </source>
</evidence>
<dbReference type="SUPFAM" id="SSF52540">
    <property type="entry name" value="P-loop containing nucleoside triphosphate hydrolases"/>
    <property type="match status" value="2"/>
</dbReference>
<accession>A0A222P5B6</accession>
<keyword evidence="5" id="KW-0547">Nucleotide-binding</keyword>
<dbReference type="GO" id="GO:0006886">
    <property type="term" value="P:intracellular protein transport"/>
    <property type="evidence" value="ECO:0007669"/>
    <property type="project" value="InterPro"/>
</dbReference>
<dbReference type="PRINTS" id="PR00906">
    <property type="entry name" value="SECA"/>
</dbReference>
<keyword evidence="4" id="KW-0997">Cell inner membrane</keyword>
<dbReference type="Pfam" id="PF07517">
    <property type="entry name" value="SecA_DEAD"/>
    <property type="match status" value="1"/>
</dbReference>
<evidence type="ECO:0000256" key="2">
    <source>
        <dbReference type="ARBA" id="ARBA00022475"/>
    </source>
</evidence>
<keyword evidence="10" id="KW-0472">Membrane</keyword>
<evidence type="ECO:0000313" key="15">
    <source>
        <dbReference type="Proteomes" id="UP000201728"/>
    </source>
</evidence>
<dbReference type="GO" id="GO:0016020">
    <property type="term" value="C:membrane"/>
    <property type="evidence" value="ECO:0007669"/>
    <property type="project" value="InterPro"/>
</dbReference>
<keyword evidence="9" id="KW-0811">Translocation</keyword>
<dbReference type="InterPro" id="IPR044722">
    <property type="entry name" value="SecA_SF2_C"/>
</dbReference>
<dbReference type="GO" id="GO:0017038">
    <property type="term" value="P:protein import"/>
    <property type="evidence" value="ECO:0007669"/>
    <property type="project" value="InterPro"/>
</dbReference>
<dbReference type="InterPro" id="IPR011115">
    <property type="entry name" value="SecA_DEAD"/>
</dbReference>
<gene>
    <name evidence="14" type="ORF">clem_12360</name>
</gene>
<dbReference type="InterPro" id="IPR014001">
    <property type="entry name" value="Helicase_ATP-bd"/>
</dbReference>
<dbReference type="SMART" id="SM00957">
    <property type="entry name" value="SecA_DEAD"/>
    <property type="match status" value="1"/>
</dbReference>
<evidence type="ECO:0000313" key="14">
    <source>
        <dbReference type="EMBL" id="ASQ47007.1"/>
    </source>
</evidence>
<evidence type="ECO:0000259" key="12">
    <source>
        <dbReference type="PROSITE" id="PS51194"/>
    </source>
</evidence>
<dbReference type="EMBL" id="CP016397">
    <property type="protein sequence ID" value="ASQ47007.1"/>
    <property type="molecule type" value="Genomic_DNA"/>
</dbReference>
<name>A0A222P5B6_9GAMM</name>
<dbReference type="InterPro" id="IPR001650">
    <property type="entry name" value="Helicase_C-like"/>
</dbReference>
<dbReference type="Proteomes" id="UP000201728">
    <property type="component" value="Chromosome"/>
</dbReference>
<dbReference type="GO" id="GO:0006605">
    <property type="term" value="P:protein targeting"/>
    <property type="evidence" value="ECO:0007669"/>
    <property type="project" value="InterPro"/>
</dbReference>
<protein>
    <submittedName>
        <fullName evidence="14">Preprotein translocase subunit SecA</fullName>
    </submittedName>
</protein>
<feature type="domain" description="Helicase C-terminal" evidence="12">
    <location>
        <begin position="842"/>
        <end position="998"/>
    </location>
</feature>
<evidence type="ECO:0000256" key="4">
    <source>
        <dbReference type="ARBA" id="ARBA00022519"/>
    </source>
</evidence>